<protein>
    <recommendedName>
        <fullName evidence="3">DUF4352 domain-containing protein</fullName>
    </recommendedName>
</protein>
<evidence type="ECO:0000313" key="2">
    <source>
        <dbReference type="Proteomes" id="UP000429958"/>
    </source>
</evidence>
<sequence length="150" mass="16258">MNSTQILNGYKMLDGIATPVQIILQLNNIQRGETAYTALSTNNPNLPAPEPGVEYIVITFNITSESGEADMLVFEESNAALDAAKLFFYLSNGGSNAEQLTTLLPDNIYNLSFKKRSTVTGSVAFLHSTDSNEPLKFVGFGSTLVFAINK</sequence>
<dbReference type="Proteomes" id="UP000429958">
    <property type="component" value="Unassembled WGS sequence"/>
</dbReference>
<proteinExistence type="predicted"/>
<gene>
    <name evidence="1" type="ORF">FYJ39_02195</name>
</gene>
<comment type="caution">
    <text evidence="1">The sequence shown here is derived from an EMBL/GenBank/DDBJ whole genome shotgun (WGS) entry which is preliminary data.</text>
</comment>
<keyword evidence="2" id="KW-1185">Reference proteome</keyword>
<accession>A0A7X2TB02</accession>
<dbReference type="AlphaFoldDB" id="A0A7X2TB02"/>
<evidence type="ECO:0008006" key="3">
    <source>
        <dbReference type="Google" id="ProtNLM"/>
    </source>
</evidence>
<evidence type="ECO:0000313" key="1">
    <source>
        <dbReference type="EMBL" id="MSS35424.1"/>
    </source>
</evidence>
<organism evidence="1 2">
    <name type="scientific">Clostridium porci</name>
    <dbReference type="NCBI Taxonomy" id="2605778"/>
    <lineage>
        <taxon>Bacteria</taxon>
        <taxon>Bacillati</taxon>
        <taxon>Bacillota</taxon>
        <taxon>Clostridia</taxon>
        <taxon>Eubacteriales</taxon>
        <taxon>Clostridiaceae</taxon>
        <taxon>Clostridium</taxon>
    </lineage>
</organism>
<name>A0A7X2TB02_9CLOT</name>
<reference evidence="1 2" key="1">
    <citation type="submission" date="2019-08" db="EMBL/GenBank/DDBJ databases">
        <title>In-depth cultivation of the pig gut microbiome towards novel bacterial diversity and tailored functional studies.</title>
        <authorList>
            <person name="Wylensek D."/>
            <person name="Hitch T.C.A."/>
            <person name="Clavel T."/>
        </authorList>
    </citation>
    <scope>NUCLEOTIDE SEQUENCE [LARGE SCALE GENOMIC DNA]</scope>
    <source>
        <strain evidence="1 2">WCA-389-WT-23D1</strain>
    </source>
</reference>
<dbReference type="EMBL" id="VUMD01000002">
    <property type="protein sequence ID" value="MSS35424.1"/>
    <property type="molecule type" value="Genomic_DNA"/>
</dbReference>